<keyword evidence="4 6" id="KW-0274">FAD</keyword>
<dbReference type="EMBL" id="QOIM01000017">
    <property type="protein sequence ID" value="RCG25701.1"/>
    <property type="molecule type" value="Genomic_DNA"/>
</dbReference>
<dbReference type="OrthoDB" id="9812555at2"/>
<comment type="similarity">
    <text evidence="6">Belongs to the methylenetetrahydrofolate reductase family.</text>
</comment>
<evidence type="ECO:0000256" key="6">
    <source>
        <dbReference type="RuleBase" id="RU003862"/>
    </source>
</evidence>
<evidence type="ECO:0000313" key="7">
    <source>
        <dbReference type="EMBL" id="RCG25701.1"/>
    </source>
</evidence>
<dbReference type="RefSeq" id="WP_114013362.1">
    <property type="nucleotide sequence ID" value="NZ_QOIM01000017.1"/>
</dbReference>
<evidence type="ECO:0000256" key="4">
    <source>
        <dbReference type="ARBA" id="ARBA00022827"/>
    </source>
</evidence>
<dbReference type="Gene3D" id="3.20.20.220">
    <property type="match status" value="1"/>
</dbReference>
<evidence type="ECO:0000256" key="2">
    <source>
        <dbReference type="ARBA" id="ARBA00004777"/>
    </source>
</evidence>
<keyword evidence="3 6" id="KW-0285">Flavoprotein</keyword>
<dbReference type="GO" id="GO:0035999">
    <property type="term" value="P:tetrahydrofolate interconversion"/>
    <property type="evidence" value="ECO:0007669"/>
    <property type="project" value="UniProtKB-UniPathway"/>
</dbReference>
<dbReference type="SUPFAM" id="SSF51730">
    <property type="entry name" value="FAD-linked oxidoreductase"/>
    <property type="match status" value="1"/>
</dbReference>
<reference evidence="7 8" key="1">
    <citation type="submission" date="2018-06" db="EMBL/GenBank/DDBJ databases">
        <title>Streptomyces reniochalinae sp. nov. and Streptomyces diacarnus sp. nov. from marine sponges.</title>
        <authorList>
            <person name="Li L."/>
        </authorList>
    </citation>
    <scope>NUCLEOTIDE SEQUENCE [LARGE SCALE GENOMIC DNA]</scope>
    <source>
        <strain evidence="7 8">LHW50302</strain>
    </source>
</reference>
<dbReference type="InterPro" id="IPR029041">
    <property type="entry name" value="FAD-linked_oxidoreductase-like"/>
</dbReference>
<evidence type="ECO:0000256" key="5">
    <source>
        <dbReference type="ARBA" id="ARBA00023002"/>
    </source>
</evidence>
<dbReference type="UniPathway" id="UPA00193"/>
<sequence length="63" mass="7111">MRAAQDDPKAVRALGIAHATDMGRRLIEEDAPGLHFMTTHYPTVTTEICRNLGLHLWFVRPDP</sequence>
<keyword evidence="8" id="KW-1185">Reference proteome</keyword>
<dbReference type="Pfam" id="PF02219">
    <property type="entry name" value="MTHFR"/>
    <property type="match status" value="1"/>
</dbReference>
<comment type="pathway">
    <text evidence="2 6">One-carbon metabolism; tetrahydrofolate interconversion.</text>
</comment>
<dbReference type="GO" id="GO:0006555">
    <property type="term" value="P:methionine metabolic process"/>
    <property type="evidence" value="ECO:0007669"/>
    <property type="project" value="InterPro"/>
</dbReference>
<evidence type="ECO:0000256" key="3">
    <source>
        <dbReference type="ARBA" id="ARBA00022630"/>
    </source>
</evidence>
<protein>
    <recommendedName>
        <fullName evidence="6">Methylenetetrahydrofolate reductase</fullName>
    </recommendedName>
</protein>
<organism evidence="7 8">
    <name type="scientific">Streptomyces reniochalinae</name>
    <dbReference type="NCBI Taxonomy" id="2250578"/>
    <lineage>
        <taxon>Bacteria</taxon>
        <taxon>Bacillati</taxon>
        <taxon>Actinomycetota</taxon>
        <taxon>Actinomycetes</taxon>
        <taxon>Kitasatosporales</taxon>
        <taxon>Streptomycetaceae</taxon>
        <taxon>Streptomyces</taxon>
    </lineage>
</organism>
<dbReference type="AlphaFoldDB" id="A0A367F606"/>
<dbReference type="GO" id="GO:0004489">
    <property type="term" value="F:methylenetetrahydrofolate reductase [NAD(P)H] activity"/>
    <property type="evidence" value="ECO:0007669"/>
    <property type="project" value="InterPro"/>
</dbReference>
<comment type="cofactor">
    <cofactor evidence="1 6">
        <name>FAD</name>
        <dbReference type="ChEBI" id="CHEBI:57692"/>
    </cofactor>
</comment>
<comment type="caution">
    <text evidence="7">The sequence shown here is derived from an EMBL/GenBank/DDBJ whole genome shotgun (WGS) entry which is preliminary data.</text>
</comment>
<gene>
    <name evidence="7" type="ORF">DQ392_00105</name>
</gene>
<dbReference type="InterPro" id="IPR003171">
    <property type="entry name" value="Mehydrof_redctse-like"/>
</dbReference>
<name>A0A367F606_9ACTN</name>
<evidence type="ECO:0000256" key="1">
    <source>
        <dbReference type="ARBA" id="ARBA00001974"/>
    </source>
</evidence>
<dbReference type="Proteomes" id="UP000253507">
    <property type="component" value="Unassembled WGS sequence"/>
</dbReference>
<evidence type="ECO:0000313" key="8">
    <source>
        <dbReference type="Proteomes" id="UP000253507"/>
    </source>
</evidence>
<proteinExistence type="inferred from homology"/>
<accession>A0A367F606</accession>
<keyword evidence="5 6" id="KW-0560">Oxidoreductase</keyword>